<dbReference type="PANTHER" id="PTHR45023">
    <property type="match status" value="1"/>
</dbReference>
<feature type="domain" description="HIT" evidence="3">
    <location>
        <begin position="24"/>
        <end position="63"/>
    </location>
</feature>
<evidence type="ECO:0000256" key="1">
    <source>
        <dbReference type="PROSITE-ProRule" id="PRU00464"/>
    </source>
</evidence>
<dbReference type="PaxDb" id="3827-XP_004493290.1"/>
<organism evidence="4 5">
    <name type="scientific">Cicer arietinum</name>
    <name type="common">Chickpea</name>
    <name type="synonym">Garbanzo</name>
    <dbReference type="NCBI Taxonomy" id="3827"/>
    <lineage>
        <taxon>Eukaryota</taxon>
        <taxon>Viridiplantae</taxon>
        <taxon>Streptophyta</taxon>
        <taxon>Embryophyta</taxon>
        <taxon>Tracheophyta</taxon>
        <taxon>Spermatophyta</taxon>
        <taxon>Magnoliopsida</taxon>
        <taxon>eudicotyledons</taxon>
        <taxon>Gunneridae</taxon>
        <taxon>Pentapetalae</taxon>
        <taxon>rosids</taxon>
        <taxon>fabids</taxon>
        <taxon>Fabales</taxon>
        <taxon>Fabaceae</taxon>
        <taxon>Papilionoideae</taxon>
        <taxon>50 kb inversion clade</taxon>
        <taxon>NPAAA clade</taxon>
        <taxon>Hologalegina</taxon>
        <taxon>IRL clade</taxon>
        <taxon>Cicereae</taxon>
        <taxon>Cicer</taxon>
    </lineage>
</organism>
<dbReference type="Pfam" id="PF14303">
    <property type="entry name" value="NAM-associated"/>
    <property type="match status" value="1"/>
</dbReference>
<dbReference type="OrthoDB" id="1418084at2759"/>
<feature type="region of interest" description="Disordered" evidence="2">
    <location>
        <begin position="1"/>
        <end position="21"/>
    </location>
</feature>
<dbReference type="InterPro" id="IPR001310">
    <property type="entry name" value="Histidine_triad_HIT"/>
</dbReference>
<reference evidence="4" key="1">
    <citation type="journal article" date="2013" name="Nat. Biotechnol.">
        <title>Draft genome sequence of chickpea (Cicer arietinum) provides a resource for trait improvement.</title>
        <authorList>
            <person name="Varshney R.K."/>
            <person name="Song C."/>
            <person name="Saxena R.K."/>
            <person name="Azam S."/>
            <person name="Yu S."/>
            <person name="Sharpe A.G."/>
            <person name="Cannon S."/>
            <person name="Baek J."/>
            <person name="Rosen B.D."/>
            <person name="Tar'an B."/>
            <person name="Millan T."/>
            <person name="Zhang X."/>
            <person name="Ramsay L.D."/>
            <person name="Iwata A."/>
            <person name="Wang Y."/>
            <person name="Nelson W."/>
            <person name="Farmer A.D."/>
            <person name="Gaur P.M."/>
            <person name="Soderlund C."/>
            <person name="Penmetsa R.V."/>
            <person name="Xu C."/>
            <person name="Bharti A.K."/>
            <person name="He W."/>
            <person name="Winter P."/>
            <person name="Zhao S."/>
            <person name="Hane J.K."/>
            <person name="Carrasquilla-Garcia N."/>
            <person name="Condie J.A."/>
            <person name="Upadhyaya H.D."/>
            <person name="Luo M.C."/>
            <person name="Thudi M."/>
            <person name="Gowda C.L."/>
            <person name="Singh N.P."/>
            <person name="Lichtenzveig J."/>
            <person name="Gali K.K."/>
            <person name="Rubio J."/>
            <person name="Nadarajan N."/>
            <person name="Dolezel J."/>
            <person name="Bansal K.C."/>
            <person name="Xu X."/>
            <person name="Edwards D."/>
            <person name="Zhang G."/>
            <person name="Kahl G."/>
            <person name="Gil J."/>
            <person name="Singh K.B."/>
            <person name="Datta S.K."/>
            <person name="Jackson S.A."/>
            <person name="Wang J."/>
            <person name="Cook D.R."/>
        </authorList>
    </citation>
    <scope>NUCLEOTIDE SEQUENCE [LARGE SCALE GENOMIC DNA]</scope>
    <source>
        <strain evidence="4">cv. CDC Frontier</strain>
    </source>
</reference>
<dbReference type="eggNOG" id="KOG3275">
    <property type="taxonomic scope" value="Eukaryota"/>
</dbReference>
<dbReference type="Pfam" id="PF01230">
    <property type="entry name" value="HIT"/>
    <property type="match status" value="1"/>
</dbReference>
<dbReference type="SUPFAM" id="SSF54197">
    <property type="entry name" value="HIT-like"/>
    <property type="match status" value="1"/>
</dbReference>
<dbReference type="PRINTS" id="PR00332">
    <property type="entry name" value="HISTRIAD"/>
</dbReference>
<evidence type="ECO:0000313" key="4">
    <source>
        <dbReference type="Proteomes" id="UP000087171"/>
    </source>
</evidence>
<dbReference type="STRING" id="3827.A0A1S2XRA0"/>
<accession>A0A1S2XRA0</accession>
<dbReference type="Proteomes" id="UP000087171">
    <property type="component" value="Chromosome Ca3"/>
</dbReference>
<sequence length="365" mass="41629">MASEKEVALATTPPLASESDHPTMFSSIIKKEIPSTVFYEDDEVLAFRDIAPEAPPHIIIIPKVRDGLTGLSKAQTPSFSTQVRSDNIMLGEEQQSTQKNRRIRFTPGEDKILIQAWLNVPKKNAVVEGNQKADSFWLRIKNRYNKNRGHFKARGVSQIKSRWHKLNSIVQKFVECYTLAFQNKKSDSSESVIMGDAYAIYYQDVGEQFKLEFAWRLLKDEPKWSKTSFEGASKRTKISASGAYSISSNLDTPSSCEYNTTSPTVVCPSGTEVEKRKGKSKSDETSSVNVELVEVQEIPKSKVLVMGELARVQDEQNKLKEKELNMKEREFELEFLFKDTSRMTHRQLRDHEMLGNLIREKYGIM</sequence>
<dbReference type="InterPro" id="IPR029466">
    <property type="entry name" value="NAM-associated_C"/>
</dbReference>
<evidence type="ECO:0000313" key="5">
    <source>
        <dbReference type="RefSeq" id="XP_004493290.1"/>
    </source>
</evidence>
<dbReference type="PANTHER" id="PTHR45023:SF4">
    <property type="entry name" value="GLYCINE-RICH PROTEIN-RELATED"/>
    <property type="match status" value="1"/>
</dbReference>
<evidence type="ECO:0000259" key="3">
    <source>
        <dbReference type="PROSITE" id="PS51084"/>
    </source>
</evidence>
<reference evidence="5" key="2">
    <citation type="submission" date="2025-08" db="UniProtKB">
        <authorList>
            <consortium name="RefSeq"/>
        </authorList>
    </citation>
    <scope>IDENTIFICATION</scope>
    <source>
        <tissue evidence="5">Etiolated seedlings</tissue>
    </source>
</reference>
<dbReference type="AlphaFoldDB" id="A0A1S2XRA0"/>
<proteinExistence type="predicted"/>
<comment type="caution">
    <text evidence="1">Lacks conserved residue(s) required for the propagation of feature annotation.</text>
</comment>
<dbReference type="InterPro" id="IPR011146">
    <property type="entry name" value="HIT-like"/>
</dbReference>
<protein>
    <submittedName>
        <fullName evidence="5">Glutathione S-transferase T2-like isoform X1</fullName>
    </submittedName>
</protein>
<dbReference type="GeneID" id="101491527"/>
<evidence type="ECO:0000256" key="2">
    <source>
        <dbReference type="SAM" id="MobiDB-lite"/>
    </source>
</evidence>
<gene>
    <name evidence="5" type="primary">LOC101491527</name>
</gene>
<dbReference type="RefSeq" id="XP_004493290.1">
    <property type="nucleotide sequence ID" value="XM_004493233.3"/>
</dbReference>
<name>A0A1S2XRA0_CICAR</name>
<keyword evidence="4" id="KW-1185">Reference proteome</keyword>
<dbReference type="Gene3D" id="3.30.428.10">
    <property type="entry name" value="HIT-like"/>
    <property type="match status" value="1"/>
</dbReference>
<dbReference type="PROSITE" id="PS51084">
    <property type="entry name" value="HIT_2"/>
    <property type="match status" value="1"/>
</dbReference>
<dbReference type="KEGG" id="cam:101491527"/>
<dbReference type="InterPro" id="IPR036265">
    <property type="entry name" value="HIT-like_sf"/>
</dbReference>
<dbReference type="GO" id="GO:0047627">
    <property type="term" value="F:adenylylsulfatase activity"/>
    <property type="evidence" value="ECO:0007669"/>
    <property type="project" value="UniProtKB-ARBA"/>
</dbReference>